<dbReference type="RefSeq" id="WP_269441827.1">
    <property type="nucleotide sequence ID" value="NZ_CP097463.1"/>
</dbReference>
<evidence type="ECO:0000313" key="3">
    <source>
        <dbReference type="Proteomes" id="UP001164693"/>
    </source>
</evidence>
<dbReference type="EMBL" id="CP097463">
    <property type="protein sequence ID" value="WAX55320.1"/>
    <property type="molecule type" value="Genomic_DNA"/>
</dbReference>
<dbReference type="SUPFAM" id="SSF52821">
    <property type="entry name" value="Rhodanese/Cell cycle control phosphatase"/>
    <property type="match status" value="1"/>
</dbReference>
<sequence>MSFFSAPPSASVADLPEDLTADGTVLDVREPYEWQAGHIPGAVHVPMNSVPTTVHYEPDRIPTDRRVHVVCAVGGRSGQVTAWLVKNGYDAVNIAGGMHAWAQAGRAMVSETGAPPQVL</sequence>
<reference evidence="2" key="1">
    <citation type="submission" date="2022-05" db="EMBL/GenBank/DDBJ databases">
        <title>Jatrophihabitans sp. SB3-54 whole genome sequence.</title>
        <authorList>
            <person name="Suh M.K."/>
            <person name="Eom M.K."/>
            <person name="Kim J.S."/>
            <person name="Kim H.S."/>
            <person name="Do H.E."/>
            <person name="Shin Y.K."/>
            <person name="Lee J.-S."/>
        </authorList>
    </citation>
    <scope>NUCLEOTIDE SEQUENCE</scope>
    <source>
        <strain evidence="2">SB3-54</strain>
    </source>
</reference>
<proteinExistence type="predicted"/>
<dbReference type="Proteomes" id="UP001164693">
    <property type="component" value="Chromosome"/>
</dbReference>
<keyword evidence="3" id="KW-1185">Reference proteome</keyword>
<dbReference type="Pfam" id="PF00581">
    <property type="entry name" value="Rhodanese"/>
    <property type="match status" value="1"/>
</dbReference>
<protein>
    <submittedName>
        <fullName evidence="2">Rhodanese-like domain-containing protein</fullName>
    </submittedName>
</protein>
<evidence type="ECO:0000313" key="2">
    <source>
        <dbReference type="EMBL" id="WAX55320.1"/>
    </source>
</evidence>
<gene>
    <name evidence="2" type="ORF">M6B22_12260</name>
</gene>
<dbReference type="PANTHER" id="PTHR43031">
    <property type="entry name" value="FAD-DEPENDENT OXIDOREDUCTASE"/>
    <property type="match status" value="1"/>
</dbReference>
<evidence type="ECO:0000259" key="1">
    <source>
        <dbReference type="PROSITE" id="PS50206"/>
    </source>
</evidence>
<dbReference type="PROSITE" id="PS50206">
    <property type="entry name" value="RHODANESE_3"/>
    <property type="match status" value="1"/>
</dbReference>
<accession>A0ABY7JUE4</accession>
<dbReference type="CDD" id="cd00158">
    <property type="entry name" value="RHOD"/>
    <property type="match status" value="1"/>
</dbReference>
<dbReference type="SMART" id="SM00450">
    <property type="entry name" value="RHOD"/>
    <property type="match status" value="1"/>
</dbReference>
<dbReference type="Gene3D" id="3.40.250.10">
    <property type="entry name" value="Rhodanese-like domain"/>
    <property type="match status" value="1"/>
</dbReference>
<dbReference type="InterPro" id="IPR050229">
    <property type="entry name" value="GlpE_sulfurtransferase"/>
</dbReference>
<dbReference type="PANTHER" id="PTHR43031:SF1">
    <property type="entry name" value="PYRIDINE NUCLEOTIDE-DISULPHIDE OXIDOREDUCTASE"/>
    <property type="match status" value="1"/>
</dbReference>
<dbReference type="InterPro" id="IPR036873">
    <property type="entry name" value="Rhodanese-like_dom_sf"/>
</dbReference>
<organism evidence="2 3">
    <name type="scientific">Jatrophihabitans cynanchi</name>
    <dbReference type="NCBI Taxonomy" id="2944128"/>
    <lineage>
        <taxon>Bacteria</taxon>
        <taxon>Bacillati</taxon>
        <taxon>Actinomycetota</taxon>
        <taxon>Actinomycetes</taxon>
        <taxon>Jatrophihabitantales</taxon>
        <taxon>Jatrophihabitantaceae</taxon>
        <taxon>Jatrophihabitans</taxon>
    </lineage>
</organism>
<feature type="domain" description="Rhodanese" evidence="1">
    <location>
        <begin position="19"/>
        <end position="110"/>
    </location>
</feature>
<dbReference type="InterPro" id="IPR001763">
    <property type="entry name" value="Rhodanese-like_dom"/>
</dbReference>
<name>A0ABY7JUE4_9ACTN</name>